<feature type="non-terminal residue" evidence="1">
    <location>
        <position position="88"/>
    </location>
</feature>
<dbReference type="AlphaFoldDB" id="A0AAW0HZY7"/>
<sequence>MSGDLVTHEVAAEKTLVRAMAEKPKEGVETEKNGRINSKVKMKRQMPLRELRKAYCEWQGLTRSRSDAAAQLDKGDEEMVDVFPQQAG</sequence>
<organism evidence="1 2">
    <name type="scientific">Myodes glareolus</name>
    <name type="common">Bank vole</name>
    <name type="synonym">Clethrionomys glareolus</name>
    <dbReference type="NCBI Taxonomy" id="447135"/>
    <lineage>
        <taxon>Eukaryota</taxon>
        <taxon>Metazoa</taxon>
        <taxon>Chordata</taxon>
        <taxon>Craniata</taxon>
        <taxon>Vertebrata</taxon>
        <taxon>Euteleostomi</taxon>
        <taxon>Mammalia</taxon>
        <taxon>Eutheria</taxon>
        <taxon>Euarchontoglires</taxon>
        <taxon>Glires</taxon>
        <taxon>Rodentia</taxon>
        <taxon>Myomorpha</taxon>
        <taxon>Muroidea</taxon>
        <taxon>Cricetidae</taxon>
        <taxon>Arvicolinae</taxon>
        <taxon>Myodes</taxon>
    </lineage>
</organism>
<dbReference type="EMBL" id="JBBHLL010000265">
    <property type="protein sequence ID" value="KAK7807674.1"/>
    <property type="molecule type" value="Genomic_DNA"/>
</dbReference>
<comment type="caution">
    <text evidence="1">The sequence shown here is derived from an EMBL/GenBank/DDBJ whole genome shotgun (WGS) entry which is preliminary data.</text>
</comment>
<gene>
    <name evidence="1" type="ORF">U0070_007735</name>
</gene>
<dbReference type="Proteomes" id="UP001488838">
    <property type="component" value="Unassembled WGS sequence"/>
</dbReference>
<evidence type="ECO:0000313" key="2">
    <source>
        <dbReference type="Proteomes" id="UP001488838"/>
    </source>
</evidence>
<reference evidence="1 2" key="1">
    <citation type="journal article" date="2023" name="bioRxiv">
        <title>Conserved and derived expression patterns and positive selection on dental genes reveal complex evolutionary context of ever-growing rodent molars.</title>
        <authorList>
            <person name="Calamari Z.T."/>
            <person name="Song A."/>
            <person name="Cohen E."/>
            <person name="Akter M."/>
            <person name="Roy R.D."/>
            <person name="Hallikas O."/>
            <person name="Christensen M.M."/>
            <person name="Li P."/>
            <person name="Marangoni P."/>
            <person name="Jernvall J."/>
            <person name="Klein O.D."/>
        </authorList>
    </citation>
    <scope>NUCLEOTIDE SEQUENCE [LARGE SCALE GENOMIC DNA]</scope>
    <source>
        <strain evidence="1">V071</strain>
    </source>
</reference>
<proteinExistence type="predicted"/>
<protein>
    <submittedName>
        <fullName evidence="1">Uncharacterized protein</fullName>
    </submittedName>
</protein>
<evidence type="ECO:0000313" key="1">
    <source>
        <dbReference type="EMBL" id="KAK7807674.1"/>
    </source>
</evidence>
<name>A0AAW0HZY7_MYOGA</name>
<accession>A0AAW0HZY7</accession>
<keyword evidence="2" id="KW-1185">Reference proteome</keyword>